<gene>
    <name evidence="1" type="ORF">HGRIS_011450</name>
</gene>
<accession>A0ABR3JWH0</accession>
<organism evidence="1 2">
    <name type="scientific">Hohenbuehelia grisea</name>
    <dbReference type="NCBI Taxonomy" id="104357"/>
    <lineage>
        <taxon>Eukaryota</taxon>
        <taxon>Fungi</taxon>
        <taxon>Dikarya</taxon>
        <taxon>Basidiomycota</taxon>
        <taxon>Agaricomycotina</taxon>
        <taxon>Agaricomycetes</taxon>
        <taxon>Agaricomycetidae</taxon>
        <taxon>Agaricales</taxon>
        <taxon>Pleurotineae</taxon>
        <taxon>Pleurotaceae</taxon>
        <taxon>Hohenbuehelia</taxon>
    </lineage>
</organism>
<evidence type="ECO:0000313" key="2">
    <source>
        <dbReference type="Proteomes" id="UP001556367"/>
    </source>
</evidence>
<proteinExistence type="predicted"/>
<comment type="caution">
    <text evidence="1">The sequence shown here is derived from an EMBL/GenBank/DDBJ whole genome shotgun (WGS) entry which is preliminary data.</text>
</comment>
<dbReference type="EMBL" id="JASNQZ010000002">
    <property type="protein sequence ID" value="KAL0959760.1"/>
    <property type="molecule type" value="Genomic_DNA"/>
</dbReference>
<keyword evidence="2" id="KW-1185">Reference proteome</keyword>
<reference evidence="2" key="1">
    <citation type="submission" date="2024-06" db="EMBL/GenBank/DDBJ databases">
        <title>Multi-omics analyses provide insights into the biosynthesis of the anticancer antibiotic pleurotin in Hohenbuehelia grisea.</title>
        <authorList>
            <person name="Weaver J.A."/>
            <person name="Alberti F."/>
        </authorList>
    </citation>
    <scope>NUCLEOTIDE SEQUENCE [LARGE SCALE GENOMIC DNA]</scope>
    <source>
        <strain evidence="2">T-177</strain>
    </source>
</reference>
<evidence type="ECO:0008006" key="3">
    <source>
        <dbReference type="Google" id="ProtNLM"/>
    </source>
</evidence>
<dbReference type="Proteomes" id="UP001556367">
    <property type="component" value="Unassembled WGS sequence"/>
</dbReference>
<name>A0ABR3JWH0_9AGAR</name>
<sequence>MIFYLRINTARMERVENTVALHCTASASVISYNPRPHSKMLAKCLALFALVSVCNAGLAAKRTPEDSGVAHEGHTCTYWTEDAKITKTCVGEGDLACCTSHYLADAKVCMQRSECPSIDLE</sequence>
<evidence type="ECO:0000313" key="1">
    <source>
        <dbReference type="EMBL" id="KAL0959760.1"/>
    </source>
</evidence>
<protein>
    <recommendedName>
        <fullName evidence="3">Plethodontid modulating factor</fullName>
    </recommendedName>
</protein>